<organism evidence="1 2">
    <name type="scientific">Acidisarcina polymorpha</name>
    <dbReference type="NCBI Taxonomy" id="2211140"/>
    <lineage>
        <taxon>Bacteria</taxon>
        <taxon>Pseudomonadati</taxon>
        <taxon>Acidobacteriota</taxon>
        <taxon>Terriglobia</taxon>
        <taxon>Terriglobales</taxon>
        <taxon>Acidobacteriaceae</taxon>
        <taxon>Acidisarcina</taxon>
    </lineage>
</organism>
<proteinExistence type="predicted"/>
<dbReference type="EMBL" id="CP030840">
    <property type="protein sequence ID" value="AXC09562.1"/>
    <property type="molecule type" value="Genomic_DNA"/>
</dbReference>
<evidence type="ECO:0000313" key="2">
    <source>
        <dbReference type="Proteomes" id="UP000253606"/>
    </source>
</evidence>
<accession>A0A2Z5FS35</accession>
<dbReference type="KEGG" id="abas:ACPOL_0177"/>
<reference evidence="1 2" key="1">
    <citation type="journal article" date="2018" name="Front. Microbiol.">
        <title>Hydrolytic Capabilities as a Key to Environmental Success: Chitinolytic and Cellulolytic Acidobacteria From Acidic Sub-arctic Soils and Boreal Peatlands.</title>
        <authorList>
            <person name="Belova S.E."/>
            <person name="Ravin N.V."/>
            <person name="Pankratov T.A."/>
            <person name="Rakitin A.L."/>
            <person name="Ivanova A.A."/>
            <person name="Beletsky A.V."/>
            <person name="Mardanov A.V."/>
            <person name="Sinninghe Damste J.S."/>
            <person name="Dedysh S.N."/>
        </authorList>
    </citation>
    <scope>NUCLEOTIDE SEQUENCE [LARGE SCALE GENOMIC DNA]</scope>
    <source>
        <strain evidence="1 2">SBC82</strain>
    </source>
</reference>
<dbReference type="AlphaFoldDB" id="A0A2Z5FS35"/>
<keyword evidence="2" id="KW-1185">Reference proteome</keyword>
<dbReference type="Proteomes" id="UP000253606">
    <property type="component" value="Chromosome"/>
</dbReference>
<evidence type="ECO:0000313" key="1">
    <source>
        <dbReference type="EMBL" id="AXC09562.1"/>
    </source>
</evidence>
<protein>
    <submittedName>
        <fullName evidence="1">Uncharacterized protein</fullName>
    </submittedName>
</protein>
<sequence>MGGVLAAGVDCGFAVDLTVALPGMLPSLNFSRNIPTEF</sequence>
<name>A0A2Z5FS35_9BACT</name>
<gene>
    <name evidence="1" type="ORF">ACPOL_0177</name>
</gene>